<dbReference type="InterPro" id="IPR011304">
    <property type="entry name" value="L-lactate_DH"/>
</dbReference>
<evidence type="ECO:0000313" key="12">
    <source>
        <dbReference type="Proteomes" id="UP000229239"/>
    </source>
</evidence>
<dbReference type="SUPFAM" id="SSF51735">
    <property type="entry name" value="NAD(P)-binding Rossmann-fold domains"/>
    <property type="match status" value="1"/>
</dbReference>
<dbReference type="InterPro" id="IPR015955">
    <property type="entry name" value="Lactate_DH/Glyco_Ohase_4_C"/>
</dbReference>
<keyword evidence="12" id="KW-1185">Reference proteome</keyword>
<comment type="catalytic activity">
    <reaction evidence="6">
        <text>(S)-lactate + NAD(+) = pyruvate + NADH + H(+)</text>
        <dbReference type="Rhea" id="RHEA:23444"/>
        <dbReference type="ChEBI" id="CHEBI:15361"/>
        <dbReference type="ChEBI" id="CHEBI:15378"/>
        <dbReference type="ChEBI" id="CHEBI:16651"/>
        <dbReference type="ChEBI" id="CHEBI:57540"/>
        <dbReference type="ChEBI" id="CHEBI:57945"/>
        <dbReference type="EC" id="1.1.1.27"/>
    </reaction>
</comment>
<feature type="domain" description="Lactate/malate dehydrogenase C-terminal" evidence="10">
    <location>
        <begin position="150"/>
        <end position="311"/>
    </location>
</feature>
<comment type="caution">
    <text evidence="11">The sequence shown here is derived from an EMBL/GenBank/DDBJ whole genome shotgun (WGS) entry which is preliminary data.</text>
</comment>
<evidence type="ECO:0000313" key="11">
    <source>
        <dbReference type="EMBL" id="PJM76828.1"/>
    </source>
</evidence>
<feature type="binding site" evidence="6">
    <location>
        <position position="43"/>
    </location>
    <ligand>
        <name>NAD(+)</name>
        <dbReference type="ChEBI" id="CHEBI:57540"/>
    </ligand>
</feature>
<dbReference type="GO" id="GO:0006096">
    <property type="term" value="P:glycolytic process"/>
    <property type="evidence" value="ECO:0007669"/>
    <property type="project" value="UniProtKB-UniRule"/>
</dbReference>
<dbReference type="PIRSF" id="PIRSF000102">
    <property type="entry name" value="Lac_mal_DH"/>
    <property type="match status" value="1"/>
</dbReference>
<comment type="pathway">
    <text evidence="1 6">Fermentation; pyruvate fermentation to lactate; (S)-lactate from pyruvate: step 1/1.</text>
</comment>
<evidence type="ECO:0000256" key="7">
    <source>
        <dbReference type="PIRSR" id="PIRSR000102-1"/>
    </source>
</evidence>
<evidence type="ECO:0000256" key="4">
    <source>
        <dbReference type="ARBA" id="ARBA00023002"/>
    </source>
</evidence>
<dbReference type="Proteomes" id="UP000229239">
    <property type="component" value="Unassembled WGS sequence"/>
</dbReference>
<dbReference type="OrthoDB" id="9802969at2"/>
<proteinExistence type="inferred from homology"/>
<protein>
    <recommendedName>
        <fullName evidence="3 6">L-lactate dehydrogenase</fullName>
        <shortName evidence="6">L-LDH</shortName>
        <ecNumber evidence="3 6">1.1.1.27</ecNumber>
    </recommendedName>
</protein>
<dbReference type="NCBIfam" id="TIGR01771">
    <property type="entry name" value="L-LDH-NAD"/>
    <property type="match status" value="1"/>
</dbReference>
<feature type="binding site" evidence="6">
    <location>
        <begin position="152"/>
        <end position="155"/>
    </location>
    <ligand>
        <name>substrate</name>
    </ligand>
</feature>
<feature type="binding site" evidence="8">
    <location>
        <begin position="13"/>
        <end position="18"/>
    </location>
    <ligand>
        <name>NAD(+)</name>
        <dbReference type="ChEBI" id="CHEBI:57540"/>
    </ligand>
</feature>
<evidence type="ECO:0000256" key="5">
    <source>
        <dbReference type="ARBA" id="ARBA00023027"/>
    </source>
</evidence>
<dbReference type="PANTHER" id="PTHR43128:SF31">
    <property type="entry name" value="L-LACTATE DEHYDROGENASE"/>
    <property type="match status" value="1"/>
</dbReference>
<evidence type="ECO:0000256" key="3">
    <source>
        <dbReference type="ARBA" id="ARBA00012967"/>
    </source>
</evidence>
<name>A0A2M9HJ48_9BIFI</name>
<keyword evidence="5 6" id="KW-0520">NAD</keyword>
<feature type="binding site" evidence="6">
    <location>
        <begin position="124"/>
        <end position="127"/>
    </location>
    <ligand>
        <name>substrate</name>
    </ligand>
</feature>
<feature type="binding site" evidence="6">
    <location>
        <position position="38"/>
    </location>
    <ligand>
        <name>NAD(+)</name>
        <dbReference type="ChEBI" id="CHEBI:57540"/>
    </ligand>
</feature>
<dbReference type="CDD" id="cd05291">
    <property type="entry name" value="HicDH_like"/>
    <property type="match status" value="1"/>
</dbReference>
<evidence type="ECO:0000256" key="1">
    <source>
        <dbReference type="ARBA" id="ARBA00004843"/>
    </source>
</evidence>
<dbReference type="PRINTS" id="PR00086">
    <property type="entry name" value="LLDHDRGNASE"/>
</dbReference>
<dbReference type="InterPro" id="IPR022383">
    <property type="entry name" value="Lactate/malate_DH_C"/>
</dbReference>
<comment type="subcellular location">
    <subcellularLocation>
        <location evidence="6">Cytoplasm</location>
    </subcellularLocation>
</comment>
<keyword evidence="4 6" id="KW-0560">Oxidoreductase</keyword>
<dbReference type="Pfam" id="PF02866">
    <property type="entry name" value="Ldh_1_C"/>
    <property type="match status" value="1"/>
</dbReference>
<feature type="binding site" evidence="6 8">
    <location>
        <begin position="122"/>
        <end position="124"/>
    </location>
    <ligand>
        <name>NAD(+)</name>
        <dbReference type="ChEBI" id="CHEBI:57540"/>
    </ligand>
</feature>
<gene>
    <name evidence="6" type="primary">ldh</name>
    <name evidence="11" type="ORF">CSQ86_06910</name>
</gene>
<comment type="function">
    <text evidence="6">Catalyzes the conversion of lactate to pyruvate.</text>
</comment>
<feature type="binding site" evidence="6">
    <location>
        <position position="17"/>
    </location>
    <ligand>
        <name>NAD(+)</name>
        <dbReference type="ChEBI" id="CHEBI:57540"/>
    </ligand>
</feature>
<organism evidence="11 12">
    <name type="scientific">Bifidobacterium felsineum</name>
    <dbReference type="NCBI Taxonomy" id="2045440"/>
    <lineage>
        <taxon>Bacteria</taxon>
        <taxon>Bacillati</taxon>
        <taxon>Actinomycetota</taxon>
        <taxon>Actinomycetes</taxon>
        <taxon>Bifidobacteriales</taxon>
        <taxon>Bifidobacteriaceae</taxon>
        <taxon>Bifidobacterium</taxon>
    </lineage>
</organism>
<sequence length="323" mass="34714">MIASHHNRVVIVGTGSVGSAVAGAIVEQGLCNELVLINHNPNKAKGLAMDLADGSEFLGRFITIRSGDWDDCASADVVVITAGPKPKPGETRMQELDAAIDIVDPILKHIKDSGFDGILIMVSNPVDVLSWFAWRRTGLPRAQVFGSGAALDTSRMKAIIGATTHLDPRLVSGYVIGEHGDSQFVPWSTVSFIGKSFAQYLEDNRDRYPGVTLAGIEEQTRRRGLDIKGLRGGTSYGIAATVAGLIRTILWNERSVVSVSTLISGEYEYEERDVFLSLPVALDGSGVGDFVDLHLSDEELAKFRASAAVVREHCVLIGGRLEA</sequence>
<feature type="binding site" evidence="6">
    <location>
        <position position="234"/>
    </location>
    <ligand>
        <name>substrate</name>
    </ligand>
</feature>
<dbReference type="SUPFAM" id="SSF56327">
    <property type="entry name" value="LDH C-terminal domain-like"/>
    <property type="match status" value="1"/>
</dbReference>
<dbReference type="Gene3D" id="3.40.50.720">
    <property type="entry name" value="NAD(P)-binding Rossmann-like Domain"/>
    <property type="match status" value="1"/>
</dbReference>
<dbReference type="PROSITE" id="PS00064">
    <property type="entry name" value="L_LDH"/>
    <property type="match status" value="1"/>
</dbReference>
<feature type="binding site" evidence="6">
    <location>
        <position position="147"/>
    </location>
    <ligand>
        <name>NAD(+)</name>
        <dbReference type="ChEBI" id="CHEBI:57540"/>
    </ligand>
</feature>
<feature type="domain" description="Lactate/malate dehydrogenase N-terminal" evidence="9">
    <location>
        <begin position="8"/>
        <end position="146"/>
    </location>
</feature>
<dbReference type="GO" id="GO:0004459">
    <property type="term" value="F:L-lactate dehydrogenase (NAD+) activity"/>
    <property type="evidence" value="ECO:0007669"/>
    <property type="project" value="UniProtKB-UniRule"/>
</dbReference>
<evidence type="ECO:0000259" key="10">
    <source>
        <dbReference type="Pfam" id="PF02866"/>
    </source>
</evidence>
<comment type="similarity">
    <text evidence="2 6">Belongs to the LDH/MDH superfamily. LDH family.</text>
</comment>
<feature type="active site" description="Proton acceptor" evidence="6 7">
    <location>
        <position position="179"/>
    </location>
</feature>
<feature type="binding site" evidence="6">
    <location>
        <position position="92"/>
    </location>
    <ligand>
        <name>substrate</name>
    </ligand>
</feature>
<dbReference type="UniPathway" id="UPA00554">
    <property type="reaction ID" value="UER00611"/>
</dbReference>
<dbReference type="AlphaFoldDB" id="A0A2M9HJ48"/>
<dbReference type="HAMAP" id="MF_00488">
    <property type="entry name" value="Lactate_dehydrog"/>
    <property type="match status" value="1"/>
</dbReference>
<dbReference type="InterPro" id="IPR018177">
    <property type="entry name" value="L-lactate_DH_AS"/>
</dbReference>
<dbReference type="Pfam" id="PF00056">
    <property type="entry name" value="Ldh_1_N"/>
    <property type="match status" value="1"/>
</dbReference>
<dbReference type="InterPro" id="IPR001557">
    <property type="entry name" value="L-lactate/malate_DH"/>
</dbReference>
<accession>A0A2M9HJ48</accession>
<dbReference type="Gene3D" id="3.90.110.10">
    <property type="entry name" value="Lactate dehydrogenase/glycoside hydrolase, family 4, C-terminal"/>
    <property type="match status" value="1"/>
</dbReference>
<comment type="caution">
    <text evidence="6">Lacks conserved residue(s) required for the propagation of feature annotation.</text>
</comment>
<dbReference type="InterPro" id="IPR036291">
    <property type="entry name" value="NAD(P)-bd_dom_sf"/>
</dbReference>
<dbReference type="EC" id="1.1.1.27" evidence="3 6"/>
<evidence type="ECO:0000259" key="9">
    <source>
        <dbReference type="Pfam" id="PF00056"/>
    </source>
</evidence>
<reference evidence="12" key="1">
    <citation type="submission" date="2017-10" db="EMBL/GenBank/DDBJ databases">
        <title>Draft genome sequences of strains TRE 1, TRE 9, TRE H and TRI 7, isolated from tamarins, belonging to four potential novel Bifidobacterium species.</title>
        <authorList>
            <person name="Mattarelli P."/>
            <person name="Modesto M."/>
            <person name="Puglisi E."/>
            <person name="Morelli L."/>
            <person name="Bonetti A."/>
            <person name="Spezio C."/>
            <person name="Sandri C."/>
        </authorList>
    </citation>
    <scope>NUCLEOTIDE SEQUENCE [LARGE SCALE GENOMIC DNA]</scope>
    <source>
        <strain evidence="12">TREH</strain>
    </source>
</reference>
<keyword evidence="6" id="KW-0963">Cytoplasm</keyword>
<evidence type="ECO:0000256" key="6">
    <source>
        <dbReference type="HAMAP-Rule" id="MF_00488"/>
    </source>
</evidence>
<dbReference type="GO" id="GO:0006089">
    <property type="term" value="P:lactate metabolic process"/>
    <property type="evidence" value="ECO:0007669"/>
    <property type="project" value="TreeGrafter"/>
</dbReference>
<dbReference type="GO" id="GO:0005737">
    <property type="term" value="C:cytoplasm"/>
    <property type="evidence" value="ECO:0007669"/>
    <property type="project" value="UniProtKB-SubCell"/>
</dbReference>
<dbReference type="EMBL" id="PEBJ01000003">
    <property type="protein sequence ID" value="PJM76828.1"/>
    <property type="molecule type" value="Genomic_DNA"/>
</dbReference>
<evidence type="ECO:0000256" key="2">
    <source>
        <dbReference type="ARBA" id="ARBA00006054"/>
    </source>
</evidence>
<comment type="subunit">
    <text evidence="6">Homotetramer.</text>
</comment>
<dbReference type="PANTHER" id="PTHR43128">
    <property type="entry name" value="L-2-HYDROXYCARBOXYLATE DEHYDROGENASE (NAD(P)(+))"/>
    <property type="match status" value="1"/>
</dbReference>
<evidence type="ECO:0000256" key="8">
    <source>
        <dbReference type="PIRSR" id="PIRSR000102-3"/>
    </source>
</evidence>
<dbReference type="RefSeq" id="WP_100494390.1">
    <property type="nucleotide sequence ID" value="NZ_PEBJ01000003.1"/>
</dbReference>
<dbReference type="InterPro" id="IPR001236">
    <property type="entry name" value="Lactate/malate_DH_N"/>
</dbReference>